<reference evidence="2" key="1">
    <citation type="journal article" date="2020" name="Fungal Divers.">
        <title>Resolving the Mortierellaceae phylogeny through synthesis of multi-gene phylogenetics and phylogenomics.</title>
        <authorList>
            <person name="Vandepol N."/>
            <person name="Liber J."/>
            <person name="Desiro A."/>
            <person name="Na H."/>
            <person name="Kennedy M."/>
            <person name="Barry K."/>
            <person name="Grigoriev I.V."/>
            <person name="Miller A.N."/>
            <person name="O'Donnell K."/>
            <person name="Stajich J.E."/>
            <person name="Bonito G."/>
        </authorList>
    </citation>
    <scope>NUCLEOTIDE SEQUENCE</scope>
    <source>
        <strain evidence="2">MES-2147</strain>
    </source>
</reference>
<dbReference type="EMBL" id="JAAAHW010000149">
    <property type="protein sequence ID" value="KAG0006021.1"/>
    <property type="molecule type" value="Genomic_DNA"/>
</dbReference>
<comment type="caution">
    <text evidence="2">The sequence shown here is derived from an EMBL/GenBank/DDBJ whole genome shotgun (WGS) entry which is preliminary data.</text>
</comment>
<feature type="non-terminal residue" evidence="2">
    <location>
        <position position="120"/>
    </location>
</feature>
<keyword evidence="1" id="KW-0732">Signal</keyword>
<feature type="chain" id="PRO_5040335706" evidence="1">
    <location>
        <begin position="22"/>
        <end position="120"/>
    </location>
</feature>
<dbReference type="AlphaFoldDB" id="A0A9P6SV98"/>
<name>A0A9P6SV98_9FUNG</name>
<gene>
    <name evidence="2" type="ORF">BGZ65_009550</name>
</gene>
<evidence type="ECO:0000256" key="1">
    <source>
        <dbReference type="SAM" id="SignalP"/>
    </source>
</evidence>
<proteinExistence type="predicted"/>
<dbReference type="Gene3D" id="2.80.10.50">
    <property type="match status" value="1"/>
</dbReference>
<organism evidence="2 3">
    <name type="scientific">Modicella reniformis</name>
    <dbReference type="NCBI Taxonomy" id="1440133"/>
    <lineage>
        <taxon>Eukaryota</taxon>
        <taxon>Fungi</taxon>
        <taxon>Fungi incertae sedis</taxon>
        <taxon>Mucoromycota</taxon>
        <taxon>Mortierellomycotina</taxon>
        <taxon>Mortierellomycetes</taxon>
        <taxon>Mortierellales</taxon>
        <taxon>Mortierellaceae</taxon>
        <taxon>Modicella</taxon>
    </lineage>
</organism>
<dbReference type="Proteomes" id="UP000749646">
    <property type="component" value="Unassembled WGS sequence"/>
</dbReference>
<protein>
    <submittedName>
        <fullName evidence="2">Uncharacterized protein</fullName>
    </submittedName>
</protein>
<keyword evidence="3" id="KW-1185">Reference proteome</keyword>
<sequence>MTEGFVLYLLVVLLLAFVAFAQRTLPPGKYKIKLQDGSKNVLRYKKYNGETITVFNSSGLPQTDVWDIQHDPLGHFVYIKNVYSNLFLHVRRSEGPPKGSLYLDKEHDTFEVAFDSGSSS</sequence>
<feature type="signal peptide" evidence="1">
    <location>
        <begin position="1"/>
        <end position="21"/>
    </location>
</feature>
<accession>A0A9P6SV98</accession>
<evidence type="ECO:0000313" key="3">
    <source>
        <dbReference type="Proteomes" id="UP000749646"/>
    </source>
</evidence>
<evidence type="ECO:0000313" key="2">
    <source>
        <dbReference type="EMBL" id="KAG0006021.1"/>
    </source>
</evidence>